<comment type="caution">
    <text evidence="1">The sequence shown here is derived from an EMBL/GenBank/DDBJ whole genome shotgun (WGS) entry which is preliminary data.</text>
</comment>
<proteinExistence type="predicted"/>
<name>A0ACB0YH45_MELEN</name>
<protein>
    <submittedName>
        <fullName evidence="1">Uncharacterized protein</fullName>
    </submittedName>
</protein>
<sequence>MFFDFEIFYDGEDEQTIKQNKIYRPRKYFEEENFRERFRLDREQFEDFLSQISASLKPINSTNHAMSAKDKLLTALRFYATGSIYAVIGDSHGPSKSSVCRSIRQVTRAINLYMFQRNVGYPDNFGSKFNSLQII</sequence>
<evidence type="ECO:0000313" key="2">
    <source>
        <dbReference type="Proteomes" id="UP001497535"/>
    </source>
</evidence>
<dbReference type="Proteomes" id="UP001497535">
    <property type="component" value="Unassembled WGS sequence"/>
</dbReference>
<reference evidence="1" key="1">
    <citation type="submission" date="2023-11" db="EMBL/GenBank/DDBJ databases">
        <authorList>
            <person name="Poullet M."/>
        </authorList>
    </citation>
    <scope>NUCLEOTIDE SEQUENCE</scope>
    <source>
        <strain evidence="1">E1834</strain>
    </source>
</reference>
<gene>
    <name evidence="1" type="ORF">MENTE1834_LOCUS12120</name>
</gene>
<keyword evidence="2" id="KW-1185">Reference proteome</keyword>
<accession>A0ACB0YH45</accession>
<dbReference type="EMBL" id="CAVMJV010000012">
    <property type="protein sequence ID" value="CAK5046569.1"/>
    <property type="molecule type" value="Genomic_DNA"/>
</dbReference>
<organism evidence="1 2">
    <name type="scientific">Meloidogyne enterolobii</name>
    <name type="common">Root-knot nematode worm</name>
    <name type="synonym">Meloidogyne mayaguensis</name>
    <dbReference type="NCBI Taxonomy" id="390850"/>
    <lineage>
        <taxon>Eukaryota</taxon>
        <taxon>Metazoa</taxon>
        <taxon>Ecdysozoa</taxon>
        <taxon>Nematoda</taxon>
        <taxon>Chromadorea</taxon>
        <taxon>Rhabditida</taxon>
        <taxon>Tylenchina</taxon>
        <taxon>Tylenchomorpha</taxon>
        <taxon>Tylenchoidea</taxon>
        <taxon>Meloidogynidae</taxon>
        <taxon>Meloidogyninae</taxon>
        <taxon>Meloidogyne</taxon>
    </lineage>
</organism>
<evidence type="ECO:0000313" key="1">
    <source>
        <dbReference type="EMBL" id="CAK5046569.1"/>
    </source>
</evidence>